<accession>A0A3A8QB73</accession>
<dbReference type="RefSeq" id="WP_121770709.1">
    <property type="nucleotide sequence ID" value="NZ_RAWM01000066.1"/>
</dbReference>
<evidence type="ECO:0000313" key="3">
    <source>
        <dbReference type="Proteomes" id="UP000282656"/>
    </source>
</evidence>
<gene>
    <name evidence="2" type="ORF">D7X96_22875</name>
</gene>
<dbReference type="Proteomes" id="UP000282656">
    <property type="component" value="Unassembled WGS sequence"/>
</dbReference>
<name>A0A3A8QB73_9BACT</name>
<evidence type="ECO:0000313" key="2">
    <source>
        <dbReference type="EMBL" id="RKH65923.1"/>
    </source>
</evidence>
<proteinExistence type="predicted"/>
<dbReference type="OrthoDB" id="9987433at2"/>
<feature type="transmembrane region" description="Helical" evidence="1">
    <location>
        <begin position="6"/>
        <end position="28"/>
    </location>
</feature>
<evidence type="ECO:0008006" key="4">
    <source>
        <dbReference type="Google" id="ProtNLM"/>
    </source>
</evidence>
<dbReference type="EMBL" id="RAWM01000066">
    <property type="protein sequence ID" value="RKH65923.1"/>
    <property type="molecule type" value="Genomic_DNA"/>
</dbReference>
<keyword evidence="3" id="KW-1185">Reference proteome</keyword>
<protein>
    <recommendedName>
        <fullName evidence="4">DUF3592 domain-containing protein</fullName>
    </recommendedName>
</protein>
<keyword evidence="1" id="KW-0472">Membrane</keyword>
<evidence type="ECO:0000256" key="1">
    <source>
        <dbReference type="SAM" id="Phobius"/>
    </source>
</evidence>
<organism evidence="2 3">
    <name type="scientific">Corallococcus interemptor</name>
    <dbReference type="NCBI Taxonomy" id="2316720"/>
    <lineage>
        <taxon>Bacteria</taxon>
        <taxon>Pseudomonadati</taxon>
        <taxon>Myxococcota</taxon>
        <taxon>Myxococcia</taxon>
        <taxon>Myxococcales</taxon>
        <taxon>Cystobacterineae</taxon>
        <taxon>Myxococcaceae</taxon>
        <taxon>Corallococcus</taxon>
    </lineage>
</organism>
<comment type="caution">
    <text evidence="2">The sequence shown here is derived from an EMBL/GenBank/DDBJ whole genome shotgun (WGS) entry which is preliminary data.</text>
</comment>
<keyword evidence="1" id="KW-1133">Transmembrane helix</keyword>
<sequence>MSTHVTPDAMGLLCALMPGVLILAFVAYQSMKLVRFQRGAFRLPAEVSWVVGGEDFAHHFRRGDGVEMMRDKEFRRRHLYGLWVLIRPGDGGLAPISWTGSLSCRTSG</sequence>
<keyword evidence="1" id="KW-0812">Transmembrane</keyword>
<reference evidence="3" key="1">
    <citation type="submission" date="2018-09" db="EMBL/GenBank/DDBJ databases">
        <authorList>
            <person name="Livingstone P.G."/>
            <person name="Whitworth D.E."/>
        </authorList>
    </citation>
    <scope>NUCLEOTIDE SEQUENCE [LARGE SCALE GENOMIC DNA]</scope>
    <source>
        <strain evidence="3">AB047A</strain>
    </source>
</reference>
<dbReference type="AlphaFoldDB" id="A0A3A8QB73"/>